<evidence type="ECO:0000259" key="1">
    <source>
        <dbReference type="Pfam" id="PF01425"/>
    </source>
</evidence>
<comment type="caution">
    <text evidence="2">The sequence shown here is derived from an EMBL/GenBank/DDBJ whole genome shotgun (WGS) entry which is preliminary data.</text>
</comment>
<evidence type="ECO:0000313" key="3">
    <source>
        <dbReference type="Proteomes" id="UP001159405"/>
    </source>
</evidence>
<organism evidence="2 3">
    <name type="scientific">Porites lobata</name>
    <dbReference type="NCBI Taxonomy" id="104759"/>
    <lineage>
        <taxon>Eukaryota</taxon>
        <taxon>Metazoa</taxon>
        <taxon>Cnidaria</taxon>
        <taxon>Anthozoa</taxon>
        <taxon>Hexacorallia</taxon>
        <taxon>Scleractinia</taxon>
        <taxon>Fungiina</taxon>
        <taxon>Poritidae</taxon>
        <taxon>Porites</taxon>
    </lineage>
</organism>
<dbReference type="Pfam" id="PF01425">
    <property type="entry name" value="Amidase"/>
    <property type="match status" value="1"/>
</dbReference>
<sequence>MIQRSLLHCRYWRCNIVGAPSGKLVGKTIAMKDTISVAGIPMMCGSHLLEGYIPDHDATVVSRILDAGGTITGKAVCEEWCFTATSCTSFTGPVVNPHDEKRMAFGSSSGCAALVAGGKVDVAMGGDQGGSIRIPAAACGIVGLKPTYGLVPYTGIIPVHTCLDHTGPMARTVKDVALLLEVVAGSDGDLDLRQPRDLSTPAMYTSSLTGNISGLRIGLLKEGFHMPDADVKIMTTVKDAVDRLSSLGATVGQVSVPMHFDGSNSEAKGFVDTSLQAAIGRGFTTRGKDLGPVGKLTMILGALLHDDSHGVFHGKAINLARKLYEEYDKALKFHDVLIMPTIINKPPKVPDSGEVNFGNAFNFCENTGPFNVTGHPALTINAGFSDGLPVGMMIVGRTFDEATVLNVAFSYERLRDTS</sequence>
<dbReference type="InterPro" id="IPR000120">
    <property type="entry name" value="Amidase"/>
</dbReference>
<accession>A0ABN8RFX2</accession>
<dbReference type="InterPro" id="IPR023631">
    <property type="entry name" value="Amidase_dom"/>
</dbReference>
<protein>
    <recommendedName>
        <fullName evidence="1">Amidase domain-containing protein</fullName>
    </recommendedName>
</protein>
<dbReference type="Gene3D" id="3.90.1300.10">
    <property type="entry name" value="Amidase signature (AS) domain"/>
    <property type="match status" value="1"/>
</dbReference>
<dbReference type="SUPFAM" id="SSF75304">
    <property type="entry name" value="Amidase signature (AS) enzymes"/>
    <property type="match status" value="1"/>
</dbReference>
<dbReference type="InterPro" id="IPR036928">
    <property type="entry name" value="AS_sf"/>
</dbReference>
<gene>
    <name evidence="2" type="ORF">PLOB_00017957</name>
</gene>
<proteinExistence type="predicted"/>
<evidence type="ECO:0000313" key="2">
    <source>
        <dbReference type="EMBL" id="CAH3176197.1"/>
    </source>
</evidence>
<dbReference type="EMBL" id="CALNXK010000210">
    <property type="protein sequence ID" value="CAH3176197.1"/>
    <property type="molecule type" value="Genomic_DNA"/>
</dbReference>
<keyword evidence="3" id="KW-1185">Reference proteome</keyword>
<reference evidence="2 3" key="1">
    <citation type="submission" date="2022-05" db="EMBL/GenBank/DDBJ databases">
        <authorList>
            <consortium name="Genoscope - CEA"/>
            <person name="William W."/>
        </authorList>
    </citation>
    <scope>NUCLEOTIDE SEQUENCE [LARGE SCALE GENOMIC DNA]</scope>
</reference>
<name>A0ABN8RFX2_9CNID</name>
<dbReference type="PANTHER" id="PTHR11895">
    <property type="entry name" value="TRANSAMIDASE"/>
    <property type="match status" value="1"/>
</dbReference>
<dbReference type="PANTHER" id="PTHR11895:SF170">
    <property type="entry name" value="AMIDASE"/>
    <property type="match status" value="1"/>
</dbReference>
<feature type="domain" description="Amidase" evidence="1">
    <location>
        <begin position="18"/>
        <end position="405"/>
    </location>
</feature>
<dbReference type="Proteomes" id="UP001159405">
    <property type="component" value="Unassembled WGS sequence"/>
</dbReference>